<name>A0A1Q9F3N9_SYMMI</name>
<gene>
    <name evidence="2" type="ORF">AK812_SmicGene1589</name>
</gene>
<evidence type="ECO:0000313" key="3">
    <source>
        <dbReference type="Proteomes" id="UP000186817"/>
    </source>
</evidence>
<accession>A0A1Q9F3N9</accession>
<sequence length="450" mass="48108">MQSNRHPKRRWNARALDAIVGPPPENAFRRKDAEAPECAIGLHDSLQVLRAAAVNGSNAVTQAVHSLSGCREVFADLPQVQHALSLRLAASCDQAGGQKVVLGAAAAGWTGGLCLGTLLWSGESPESLKRLADAIELAHQRNRTAAVRTKLRRGLRRRLLTTSAASAAAAAYLCTLPTPLEGGTGLVARASGVARRMGLATTAFQTKLMERPPLVRQRRRWHLSAGFGFVASSCVLRAREAGCSPESQELASGGHGSQLLEGRSALWPVDADSTLRAAVVTGTGKAFAAGADIKDANLSDELVLEGWLQQPLLVYFINTDSSTARRAHIEQQGKDLGLPLQRFRAIDTTDIASGRFDAAYVSRQGLDPLLLSSGPDRSINGTVACFVSHASLMEQIARNYSGDRVALVLEDDVLLPTDLLQRLEPIPPRSLPLMKIALLWRGLLVGVADI</sequence>
<dbReference type="SUPFAM" id="SSF52096">
    <property type="entry name" value="ClpP/crotonase"/>
    <property type="match status" value="1"/>
</dbReference>
<dbReference type="EMBL" id="LSRX01000017">
    <property type="protein sequence ID" value="OLQ14303.1"/>
    <property type="molecule type" value="Genomic_DNA"/>
</dbReference>
<evidence type="ECO:0000313" key="2">
    <source>
        <dbReference type="EMBL" id="OLQ14303.1"/>
    </source>
</evidence>
<proteinExistence type="predicted"/>
<dbReference type="InterPro" id="IPR029045">
    <property type="entry name" value="ClpP/crotonase-like_dom_sf"/>
</dbReference>
<keyword evidence="3" id="KW-1185">Reference proteome</keyword>
<dbReference type="AlphaFoldDB" id="A0A1Q9F3N9"/>
<dbReference type="Gene3D" id="3.30.300.220">
    <property type="match status" value="1"/>
</dbReference>
<reference evidence="2 3" key="1">
    <citation type="submission" date="2016-02" db="EMBL/GenBank/DDBJ databases">
        <title>Genome analysis of coral dinoflagellate symbionts highlights evolutionary adaptations to a symbiotic lifestyle.</title>
        <authorList>
            <person name="Aranda M."/>
            <person name="Li Y."/>
            <person name="Liew Y.J."/>
            <person name="Baumgarten S."/>
            <person name="Simakov O."/>
            <person name="Wilson M."/>
            <person name="Piel J."/>
            <person name="Ashoor H."/>
            <person name="Bougouffa S."/>
            <person name="Bajic V.B."/>
            <person name="Ryu T."/>
            <person name="Ravasi T."/>
            <person name="Bayer T."/>
            <person name="Micklem G."/>
            <person name="Kim H."/>
            <person name="Bhak J."/>
            <person name="Lajeunesse T.C."/>
            <person name="Voolstra C.R."/>
        </authorList>
    </citation>
    <scope>NUCLEOTIDE SEQUENCE [LARGE SCALE GENOMIC DNA]</scope>
    <source>
        <strain evidence="2 3">CCMP2467</strain>
    </source>
</reference>
<protein>
    <recommendedName>
        <fullName evidence="1">Glycosyl transferase family 25 domain-containing protein</fullName>
    </recommendedName>
</protein>
<evidence type="ECO:0000259" key="1">
    <source>
        <dbReference type="Pfam" id="PF01755"/>
    </source>
</evidence>
<comment type="caution">
    <text evidence="2">The sequence shown here is derived from an EMBL/GenBank/DDBJ whole genome shotgun (WGS) entry which is preliminary data.</text>
</comment>
<dbReference type="OrthoDB" id="2139957at2759"/>
<dbReference type="InterPro" id="IPR002654">
    <property type="entry name" value="Glyco_trans_25"/>
</dbReference>
<dbReference type="Pfam" id="PF01755">
    <property type="entry name" value="Glyco_transf_25"/>
    <property type="match status" value="1"/>
</dbReference>
<dbReference type="CDD" id="cd06532">
    <property type="entry name" value="Glyco_transf_25"/>
    <property type="match status" value="1"/>
</dbReference>
<feature type="domain" description="Glycosyl transferase family 25" evidence="1">
    <location>
        <begin position="314"/>
        <end position="424"/>
    </location>
</feature>
<dbReference type="Proteomes" id="UP000186817">
    <property type="component" value="Unassembled WGS sequence"/>
</dbReference>
<organism evidence="2 3">
    <name type="scientific">Symbiodinium microadriaticum</name>
    <name type="common">Dinoflagellate</name>
    <name type="synonym">Zooxanthella microadriatica</name>
    <dbReference type="NCBI Taxonomy" id="2951"/>
    <lineage>
        <taxon>Eukaryota</taxon>
        <taxon>Sar</taxon>
        <taxon>Alveolata</taxon>
        <taxon>Dinophyceae</taxon>
        <taxon>Suessiales</taxon>
        <taxon>Symbiodiniaceae</taxon>
        <taxon>Symbiodinium</taxon>
    </lineage>
</organism>